<reference evidence="7 8" key="1">
    <citation type="submission" date="2018-11" db="EMBL/GenBank/DDBJ databases">
        <title>Draft genome sequence of Gordonia sp. RS15-1S isolated from rice stems.</title>
        <authorList>
            <person name="Muangham S."/>
        </authorList>
    </citation>
    <scope>NUCLEOTIDE SEQUENCE [LARGE SCALE GENOMIC DNA]</scope>
    <source>
        <strain evidence="7 8">RS15-1S</strain>
    </source>
</reference>
<feature type="domain" description="TM2" evidence="6">
    <location>
        <begin position="64"/>
        <end position="110"/>
    </location>
</feature>
<comment type="caution">
    <text evidence="7">The sequence shown here is derived from an EMBL/GenBank/DDBJ whole genome shotgun (WGS) entry which is preliminary data.</text>
</comment>
<name>A0A3N4H7J0_9ACTN</name>
<feature type="transmembrane region" description="Helical" evidence="5">
    <location>
        <begin position="99"/>
        <end position="118"/>
    </location>
</feature>
<dbReference type="InterPro" id="IPR007829">
    <property type="entry name" value="TM2"/>
</dbReference>
<keyword evidence="8" id="KW-1185">Reference proteome</keyword>
<protein>
    <submittedName>
        <fullName evidence="7">NINE protein</fullName>
    </submittedName>
</protein>
<organism evidence="7 8">
    <name type="scientific">Gordonia oryzae</name>
    <dbReference type="NCBI Taxonomy" id="2487349"/>
    <lineage>
        <taxon>Bacteria</taxon>
        <taxon>Bacillati</taxon>
        <taxon>Actinomycetota</taxon>
        <taxon>Actinomycetes</taxon>
        <taxon>Mycobacteriales</taxon>
        <taxon>Gordoniaceae</taxon>
        <taxon>Gordonia</taxon>
    </lineage>
</organism>
<comment type="subcellular location">
    <subcellularLocation>
        <location evidence="1">Membrane</location>
        <topology evidence="1">Multi-pass membrane protein</topology>
    </subcellularLocation>
</comment>
<evidence type="ECO:0000256" key="5">
    <source>
        <dbReference type="SAM" id="Phobius"/>
    </source>
</evidence>
<feature type="transmembrane region" description="Helical" evidence="5">
    <location>
        <begin position="130"/>
        <end position="156"/>
    </location>
</feature>
<dbReference type="EMBL" id="RKMH01000007">
    <property type="protein sequence ID" value="RPA61144.1"/>
    <property type="molecule type" value="Genomic_DNA"/>
</dbReference>
<evidence type="ECO:0000256" key="4">
    <source>
        <dbReference type="ARBA" id="ARBA00023136"/>
    </source>
</evidence>
<keyword evidence="4 5" id="KW-0472">Membrane</keyword>
<feature type="transmembrane region" description="Helical" evidence="5">
    <location>
        <begin position="68"/>
        <end position="87"/>
    </location>
</feature>
<dbReference type="OrthoDB" id="2004788at2"/>
<evidence type="ECO:0000256" key="2">
    <source>
        <dbReference type="ARBA" id="ARBA00022692"/>
    </source>
</evidence>
<evidence type="ECO:0000256" key="3">
    <source>
        <dbReference type="ARBA" id="ARBA00022989"/>
    </source>
</evidence>
<dbReference type="GO" id="GO:0016020">
    <property type="term" value="C:membrane"/>
    <property type="evidence" value="ECO:0007669"/>
    <property type="project" value="UniProtKB-SubCell"/>
</dbReference>
<sequence>MVVMSYQQYPGHSGQGQSYGAGQPGYGSQPYGVPPGQSPYLGYGGVPGYGDFNVDPVTGEPLSDKSKLAAGLLQLFLGGFAAGRFYIGDMKLAVIQLGGHLAGWLLVIVGFIVVAAGANSNSSGGAAFGGIMLLVGSLVILGFGIWVLVDAIMMLAGSVRDPQGRKLRS</sequence>
<evidence type="ECO:0000313" key="7">
    <source>
        <dbReference type="EMBL" id="RPA61144.1"/>
    </source>
</evidence>
<gene>
    <name evidence="7" type="ORF">EF294_10955</name>
</gene>
<dbReference type="AlphaFoldDB" id="A0A3N4H7J0"/>
<evidence type="ECO:0000256" key="1">
    <source>
        <dbReference type="ARBA" id="ARBA00004141"/>
    </source>
</evidence>
<proteinExistence type="predicted"/>
<keyword evidence="3 5" id="KW-1133">Transmembrane helix</keyword>
<dbReference type="Proteomes" id="UP000267536">
    <property type="component" value="Unassembled WGS sequence"/>
</dbReference>
<evidence type="ECO:0000313" key="8">
    <source>
        <dbReference type="Proteomes" id="UP000267536"/>
    </source>
</evidence>
<accession>A0A3N4H7J0</accession>
<keyword evidence="2 5" id="KW-0812">Transmembrane</keyword>
<evidence type="ECO:0000259" key="6">
    <source>
        <dbReference type="Pfam" id="PF05154"/>
    </source>
</evidence>
<dbReference type="Pfam" id="PF05154">
    <property type="entry name" value="TM2"/>
    <property type="match status" value="1"/>
</dbReference>